<dbReference type="Gene3D" id="1.10.3330.10">
    <property type="entry name" value="Oxo-4-hydroxy-4-carboxy-5-ureidoimidazoline decarboxylase"/>
    <property type="match status" value="1"/>
</dbReference>
<keyword evidence="7" id="KW-0210">Decarboxylase</keyword>
<keyword evidence="8" id="KW-0456">Lyase</keyword>
<comment type="function">
    <text evidence="2">Catalyzes the stereoselective decarboxylation of 2-oxo-4-hydroxy-4-carboxy-5-ureidoimidazoline (OHCU) to (S)-allantoin.</text>
</comment>
<dbReference type="Proteomes" id="UP000011083">
    <property type="component" value="Unassembled WGS sequence"/>
</dbReference>
<evidence type="ECO:0000313" key="13">
    <source>
        <dbReference type="EMBL" id="ELR23412.1"/>
    </source>
</evidence>
<protein>
    <recommendedName>
        <fullName evidence="5">2-oxo-4-hydroxy-4-carboxy-5-ureidoimidazoline decarboxylase</fullName>
        <ecNumber evidence="5">4.1.1.97</ecNumber>
    </recommendedName>
    <alternativeName>
        <fullName evidence="10">Parahox neighbor</fullName>
    </alternativeName>
    <alternativeName>
        <fullName evidence="9">Ureidoimidazoline (2-oxo-4-hydroxy-4-carboxy-5-) decarboxylase</fullName>
    </alternativeName>
</protein>
<dbReference type="InterPro" id="IPR018020">
    <property type="entry name" value="OHCU_decarboxylase"/>
</dbReference>
<evidence type="ECO:0000256" key="6">
    <source>
        <dbReference type="ARBA" id="ARBA00022631"/>
    </source>
</evidence>
<dbReference type="RefSeq" id="XP_004352940.1">
    <property type="nucleotide sequence ID" value="XM_004352888.1"/>
</dbReference>
<dbReference type="GeneID" id="14924386"/>
<evidence type="ECO:0000256" key="1">
    <source>
        <dbReference type="ARBA" id="ARBA00001163"/>
    </source>
</evidence>
<comment type="similarity">
    <text evidence="4">Belongs to the OHCU decarboxylase family.</text>
</comment>
<accession>L8HDV4</accession>
<dbReference type="SUPFAM" id="SSF158694">
    <property type="entry name" value="UraD-Like"/>
    <property type="match status" value="1"/>
</dbReference>
<dbReference type="GO" id="GO:0019628">
    <property type="term" value="P:urate catabolic process"/>
    <property type="evidence" value="ECO:0007669"/>
    <property type="project" value="UniProtKB-UniPathway"/>
</dbReference>
<evidence type="ECO:0000256" key="9">
    <source>
        <dbReference type="ARBA" id="ARBA00030624"/>
    </source>
</evidence>
<dbReference type="GO" id="GO:0000255">
    <property type="term" value="P:allantoin metabolic process"/>
    <property type="evidence" value="ECO:0007669"/>
    <property type="project" value="InterPro"/>
</dbReference>
<comment type="catalytic activity">
    <reaction evidence="1">
        <text>5-hydroxy-2-oxo-4-ureido-2,5-dihydro-1H-imidazole-5-carboxylate + H(+) = (S)-allantoin + CO2</text>
        <dbReference type="Rhea" id="RHEA:26301"/>
        <dbReference type="ChEBI" id="CHEBI:15378"/>
        <dbReference type="ChEBI" id="CHEBI:15678"/>
        <dbReference type="ChEBI" id="CHEBI:16526"/>
        <dbReference type="ChEBI" id="CHEBI:58639"/>
        <dbReference type="EC" id="4.1.1.97"/>
    </reaction>
</comment>
<evidence type="ECO:0000313" key="14">
    <source>
        <dbReference type="Proteomes" id="UP000011083"/>
    </source>
</evidence>
<dbReference type="AlphaFoldDB" id="L8HDV4"/>
<dbReference type="UniPathway" id="UPA00394">
    <property type="reaction ID" value="UER00652"/>
</dbReference>
<evidence type="ECO:0000256" key="3">
    <source>
        <dbReference type="ARBA" id="ARBA00004754"/>
    </source>
</evidence>
<dbReference type="PANTHER" id="PTHR43466">
    <property type="entry name" value="2-OXO-4-HYDROXY-4-CARBOXY-5-UREIDOIMIDAZOLINE DECARBOXYLASE-RELATED"/>
    <property type="match status" value="1"/>
</dbReference>
<feature type="domain" description="Oxo-4-hydroxy-4-carboxy-5-ureidoimidazoline decarboxylase" evidence="12">
    <location>
        <begin position="15"/>
        <end position="175"/>
    </location>
</feature>
<dbReference type="OrthoDB" id="9970124at2759"/>
<dbReference type="InterPro" id="IPR036778">
    <property type="entry name" value="OHCU_decarboxylase_sf"/>
</dbReference>
<evidence type="ECO:0000256" key="2">
    <source>
        <dbReference type="ARBA" id="ARBA00002506"/>
    </source>
</evidence>
<name>L8HDV4_ACACF</name>
<evidence type="ECO:0000259" key="12">
    <source>
        <dbReference type="Pfam" id="PF09349"/>
    </source>
</evidence>
<dbReference type="KEGG" id="acan:ACA1_069970"/>
<evidence type="ECO:0000256" key="8">
    <source>
        <dbReference type="ARBA" id="ARBA00023239"/>
    </source>
</evidence>
<dbReference type="GO" id="GO:0051997">
    <property type="term" value="F:2-oxo-4-hydroxy-4-carboxy-5-ureidoimidazoline decarboxylase activity"/>
    <property type="evidence" value="ECO:0007669"/>
    <property type="project" value="UniProtKB-EC"/>
</dbReference>
<evidence type="ECO:0000256" key="7">
    <source>
        <dbReference type="ARBA" id="ARBA00022793"/>
    </source>
</evidence>
<proteinExistence type="inferred from homology"/>
<sequence length="201" mass="22562">MTSTLPRRLALEEVNAFNAEDFHRLFDSIFEHSPWVTEGAWQLWTGSYGKVPLRSAVHLWSLFSVALYGASKEDQMRLIRAHPSLGDVARIATDESRSEQRGAGLLSNLTPEEHAELLRLNSAYSSKHAFPFILAVKGHDKHSIVAHLRRRAENATEIEFDEALDQIARIGWFRLLDKIDDGRTPPSTQPPTSLPPTKAGL</sequence>
<dbReference type="VEuPathDB" id="AmoebaDB:ACA1_069970"/>
<dbReference type="PANTHER" id="PTHR43466:SF1">
    <property type="entry name" value="2-OXO-4-HYDROXY-4-CARBOXY-5-UREIDOIMIDAZOLINE DECARBOXYLASE-RELATED"/>
    <property type="match status" value="1"/>
</dbReference>
<dbReference type="GO" id="GO:0005777">
    <property type="term" value="C:peroxisome"/>
    <property type="evidence" value="ECO:0007669"/>
    <property type="project" value="TreeGrafter"/>
</dbReference>
<feature type="region of interest" description="Disordered" evidence="11">
    <location>
        <begin position="181"/>
        <end position="201"/>
    </location>
</feature>
<gene>
    <name evidence="13" type="ORF">ACA1_069970</name>
</gene>
<reference evidence="13 14" key="1">
    <citation type="journal article" date="2013" name="Genome Biol.">
        <title>Genome of Acanthamoeba castellanii highlights extensive lateral gene transfer and early evolution of tyrosine kinase signaling.</title>
        <authorList>
            <person name="Clarke M."/>
            <person name="Lohan A.J."/>
            <person name="Liu B."/>
            <person name="Lagkouvardos I."/>
            <person name="Roy S."/>
            <person name="Zafar N."/>
            <person name="Bertelli C."/>
            <person name="Schilde C."/>
            <person name="Kianianmomeni A."/>
            <person name="Burglin T.R."/>
            <person name="Frech C."/>
            <person name="Turcotte B."/>
            <person name="Kopec K.O."/>
            <person name="Synnott J.M."/>
            <person name="Choo C."/>
            <person name="Paponov I."/>
            <person name="Finkler A."/>
            <person name="Soon Heng Tan C."/>
            <person name="Hutchins A.P."/>
            <person name="Weinmeier T."/>
            <person name="Rattei T."/>
            <person name="Chu J.S."/>
            <person name="Gimenez G."/>
            <person name="Irimia M."/>
            <person name="Rigden D.J."/>
            <person name="Fitzpatrick D.A."/>
            <person name="Lorenzo-Morales J."/>
            <person name="Bateman A."/>
            <person name="Chiu C.H."/>
            <person name="Tang P."/>
            <person name="Hegemann P."/>
            <person name="Fromm H."/>
            <person name="Raoult D."/>
            <person name="Greub G."/>
            <person name="Miranda-Saavedra D."/>
            <person name="Chen N."/>
            <person name="Nash P."/>
            <person name="Ginger M.L."/>
            <person name="Horn M."/>
            <person name="Schaap P."/>
            <person name="Caler L."/>
            <person name="Loftus B."/>
        </authorList>
    </citation>
    <scope>NUCLEOTIDE SEQUENCE [LARGE SCALE GENOMIC DNA]</scope>
    <source>
        <strain evidence="13 14">Neff</strain>
    </source>
</reference>
<evidence type="ECO:0000256" key="10">
    <source>
        <dbReference type="ARBA" id="ARBA00032116"/>
    </source>
</evidence>
<dbReference type="EMBL" id="KB007857">
    <property type="protein sequence ID" value="ELR23412.1"/>
    <property type="molecule type" value="Genomic_DNA"/>
</dbReference>
<evidence type="ECO:0000256" key="11">
    <source>
        <dbReference type="SAM" id="MobiDB-lite"/>
    </source>
</evidence>
<dbReference type="GO" id="GO:0006144">
    <property type="term" value="P:purine nucleobase metabolic process"/>
    <property type="evidence" value="ECO:0007669"/>
    <property type="project" value="UniProtKB-KW"/>
</dbReference>
<comment type="pathway">
    <text evidence="3">Purine metabolism; urate degradation; (S)-allantoin from urate: step 3/3.</text>
</comment>
<dbReference type="InterPro" id="IPR017580">
    <property type="entry name" value="OHCU_decarboxylase-1"/>
</dbReference>
<organism evidence="13 14">
    <name type="scientific">Acanthamoeba castellanii (strain ATCC 30010 / Neff)</name>
    <dbReference type="NCBI Taxonomy" id="1257118"/>
    <lineage>
        <taxon>Eukaryota</taxon>
        <taxon>Amoebozoa</taxon>
        <taxon>Discosea</taxon>
        <taxon>Longamoebia</taxon>
        <taxon>Centramoebida</taxon>
        <taxon>Acanthamoebidae</taxon>
        <taxon>Acanthamoeba</taxon>
    </lineage>
</organism>
<dbReference type="NCBIfam" id="TIGR03164">
    <property type="entry name" value="UHCUDC"/>
    <property type="match status" value="1"/>
</dbReference>
<evidence type="ECO:0000256" key="5">
    <source>
        <dbReference type="ARBA" id="ARBA00012257"/>
    </source>
</evidence>
<dbReference type="Pfam" id="PF09349">
    <property type="entry name" value="OHCU_decarbox"/>
    <property type="match status" value="1"/>
</dbReference>
<evidence type="ECO:0000256" key="4">
    <source>
        <dbReference type="ARBA" id="ARBA00005793"/>
    </source>
</evidence>
<keyword evidence="14" id="KW-1185">Reference proteome</keyword>
<keyword evidence="6" id="KW-0659">Purine metabolism</keyword>
<dbReference type="EC" id="4.1.1.97" evidence="5"/>